<reference evidence="3" key="1">
    <citation type="submission" date="2018-03" db="EMBL/GenBank/DDBJ databases">
        <title>Genomic analysis of the strain SH-1 isolated from shrimp intestine.</title>
        <authorList>
            <person name="Kim Y.-S."/>
            <person name="Kim S.-E."/>
            <person name="Kim K.-H."/>
        </authorList>
    </citation>
    <scope>NUCLEOTIDE SEQUENCE [LARGE SCALE GENOMIC DNA]</scope>
    <source>
        <strain evidence="3">SH-1</strain>
    </source>
</reference>
<keyword evidence="3" id="KW-1185">Reference proteome</keyword>
<gene>
    <name evidence="2" type="ORF">C6Y53_16870</name>
</gene>
<keyword evidence="1" id="KW-0472">Membrane</keyword>
<proteinExistence type="predicted"/>
<dbReference type="AlphaFoldDB" id="A0A2S0MTK0"/>
<feature type="transmembrane region" description="Helical" evidence="1">
    <location>
        <begin position="12"/>
        <end position="34"/>
    </location>
</feature>
<organism evidence="2 3">
    <name type="scientific">Pukyongiella litopenaei</name>
    <dbReference type="NCBI Taxonomy" id="2605946"/>
    <lineage>
        <taxon>Bacteria</taxon>
        <taxon>Pseudomonadati</taxon>
        <taxon>Pseudomonadota</taxon>
        <taxon>Alphaproteobacteria</taxon>
        <taxon>Rhodobacterales</taxon>
        <taxon>Paracoccaceae</taxon>
        <taxon>Pukyongiella</taxon>
    </lineage>
</organism>
<dbReference type="EMBL" id="CP027665">
    <property type="protein sequence ID" value="AVO39219.1"/>
    <property type="molecule type" value="Genomic_DNA"/>
</dbReference>
<evidence type="ECO:0000256" key="1">
    <source>
        <dbReference type="SAM" id="Phobius"/>
    </source>
</evidence>
<name>A0A2S0MTK0_9RHOB</name>
<dbReference type="RefSeq" id="WP_106473529.1">
    <property type="nucleotide sequence ID" value="NZ_CP027665.1"/>
</dbReference>
<feature type="transmembrane region" description="Helical" evidence="1">
    <location>
        <begin position="40"/>
        <end position="62"/>
    </location>
</feature>
<protein>
    <submittedName>
        <fullName evidence="2">Uncharacterized protein</fullName>
    </submittedName>
</protein>
<dbReference type="KEGG" id="thas:C6Y53_16870"/>
<keyword evidence="1" id="KW-0812">Transmembrane</keyword>
<sequence length="63" mass="6421">MADRTASWSDRVIAALPYVLTVAGGVAGIAWTNLTFNASPVLGIAAGALVGRLLAGLVLRLLD</sequence>
<accession>A0A2S0MTK0</accession>
<keyword evidence="1" id="KW-1133">Transmembrane helix</keyword>
<dbReference type="Proteomes" id="UP000237655">
    <property type="component" value="Chromosome"/>
</dbReference>
<evidence type="ECO:0000313" key="3">
    <source>
        <dbReference type="Proteomes" id="UP000237655"/>
    </source>
</evidence>
<evidence type="ECO:0000313" key="2">
    <source>
        <dbReference type="EMBL" id="AVO39219.1"/>
    </source>
</evidence>